<proteinExistence type="predicted"/>
<accession>A0A0E6DEQ0</accession>
<protein>
    <submittedName>
        <fullName evidence="1">2b protein</fullName>
    </submittedName>
</protein>
<organism evidence="1">
    <name type="scientific">Tobacco rattle virus</name>
    <dbReference type="NCBI Taxonomy" id="12295"/>
    <lineage>
        <taxon>Viruses</taxon>
        <taxon>Riboviria</taxon>
        <taxon>Orthornavirae</taxon>
        <taxon>Kitrinoviricota</taxon>
        <taxon>Alsuviricetes</taxon>
        <taxon>Martellivirales</taxon>
        <taxon>Virgaviridae</taxon>
        <taxon>Tobravirus</taxon>
        <taxon>Tobravirus tabaci</taxon>
    </lineage>
</organism>
<sequence>MHEFIRRWLDDANVLLLDNGSVVKVVNRIPHIRVYDVIGRFSVFDNSLGDSALFGGNIENVFTFMFRRFLCVNRDGHCYSRRYDELYYYGRVDLDSVSKITSGYEKSFIHRELYVLTDLVERVTKFFELTQDVIEASFEYAKVEERLSHVRDVLKLAGGLSTSTNIATKISNDVEQLLNKRGDVLKVVNNVLLNNGNDAIASENELIHAINQNLVSDKVISASALMKEVGFMQFPKHLSVLVGKVPKGVKYLDTLAPDLSWEQALSRRVSKDPTVYLKTLMAKADPRTVLEGLSMIGYMIYHGYVIIVGQSGQSTNDWASYRLTWSVSSDALLYTYPDASLAGPITYGWLI</sequence>
<reference evidence="1" key="1">
    <citation type="journal article" date="2015" name="Virus Res.">
        <title>Complete nucleotide sequences of two closely related tobacco rattle virus RNA2s for which previously possibly only deletion/recombination mutants had been described.</title>
        <authorList>
            <person name="Koenig R."/>
            <person name="Hilbrich I."/>
            <person name="Lindner K."/>
        </authorList>
    </citation>
    <scope>NUCLEOTIDE SEQUENCE</scope>
    <source>
        <strain evidence="1">HaW</strain>
    </source>
</reference>
<dbReference type="EMBL" id="KP100069">
    <property type="protein sequence ID" value="AJB29919.1"/>
    <property type="molecule type" value="Genomic_RNA"/>
</dbReference>
<name>A0A0E6DEQ0_9VIRU</name>
<evidence type="ECO:0000313" key="1">
    <source>
        <dbReference type="EMBL" id="AJB29919.1"/>
    </source>
</evidence>